<dbReference type="Pfam" id="PF02770">
    <property type="entry name" value="Acyl-CoA_dh_M"/>
    <property type="match status" value="1"/>
</dbReference>
<evidence type="ECO:0000256" key="5">
    <source>
        <dbReference type="RuleBase" id="RU362125"/>
    </source>
</evidence>
<sequence length="248" mass="27629">MSTRAERTNGRWVLNGRKKWIGKADWADFLIVVAVTDPEKGSRGGMTSFLVDRGTPGVVVERRLPTISNYRPCEVRFDDVQVDDAQVLGDVGQAFIPMQNRLAIRRLEIAARCSGATARLLDMLMAHAKERVTFGEPLASRQTVQNWIADGAMGLHALRLVTMDAARKLDAGQTDIRYESSTAKVLGTELMQRVADQCLQGHGALGLGKDLPIEYYYRLVRIWRIVEGASEIHRVTVARQLLKSGVPW</sequence>
<dbReference type="InterPro" id="IPR009100">
    <property type="entry name" value="AcylCoA_DH/oxidase_NM_dom_sf"/>
</dbReference>
<name>A0ABZ1B8W8_9ACTN</name>
<evidence type="ECO:0000256" key="1">
    <source>
        <dbReference type="ARBA" id="ARBA00009347"/>
    </source>
</evidence>
<keyword evidence="4 5" id="KW-0560">Oxidoreductase</keyword>
<dbReference type="CDD" id="cd00567">
    <property type="entry name" value="ACAD"/>
    <property type="match status" value="1"/>
</dbReference>
<evidence type="ECO:0000256" key="2">
    <source>
        <dbReference type="ARBA" id="ARBA00022630"/>
    </source>
</evidence>
<evidence type="ECO:0000313" key="8">
    <source>
        <dbReference type="EMBL" id="WRL67267.1"/>
    </source>
</evidence>
<feature type="domain" description="Acyl-CoA oxidase/dehydrogenase middle" evidence="7">
    <location>
        <begin position="2"/>
        <end position="80"/>
    </location>
</feature>
<keyword evidence="9" id="KW-1185">Reference proteome</keyword>
<evidence type="ECO:0000256" key="3">
    <source>
        <dbReference type="ARBA" id="ARBA00022827"/>
    </source>
</evidence>
<dbReference type="PANTHER" id="PTHR48083">
    <property type="entry name" value="MEDIUM-CHAIN SPECIFIC ACYL-COA DEHYDROGENASE, MITOCHONDRIAL-RELATED"/>
    <property type="match status" value="1"/>
</dbReference>
<proteinExistence type="inferred from homology"/>
<dbReference type="InterPro" id="IPR046373">
    <property type="entry name" value="Acyl-CoA_Oxase/DH_mid-dom_sf"/>
</dbReference>
<dbReference type="PANTHER" id="PTHR48083:SF2">
    <property type="entry name" value="MEDIUM-CHAIN SPECIFIC ACYL-COA DEHYDROGENASE, MITOCHONDRIAL"/>
    <property type="match status" value="1"/>
</dbReference>
<gene>
    <name evidence="8" type="ORF">U6N30_32550</name>
</gene>
<dbReference type="InterPro" id="IPR006091">
    <property type="entry name" value="Acyl-CoA_Oxase/DH_mid-dom"/>
</dbReference>
<dbReference type="InterPro" id="IPR050741">
    <property type="entry name" value="Acyl-CoA_dehydrogenase"/>
</dbReference>
<dbReference type="Gene3D" id="2.40.110.10">
    <property type="entry name" value="Butyryl-CoA Dehydrogenase, subunit A, domain 2"/>
    <property type="match status" value="1"/>
</dbReference>
<dbReference type="InterPro" id="IPR009075">
    <property type="entry name" value="AcylCo_DH/oxidase_C"/>
</dbReference>
<evidence type="ECO:0000256" key="4">
    <source>
        <dbReference type="ARBA" id="ARBA00023002"/>
    </source>
</evidence>
<dbReference type="Proteomes" id="UP001324287">
    <property type="component" value="Chromosome"/>
</dbReference>
<dbReference type="Pfam" id="PF00441">
    <property type="entry name" value="Acyl-CoA_dh_1"/>
    <property type="match status" value="1"/>
</dbReference>
<accession>A0ABZ1B8W8</accession>
<dbReference type="InterPro" id="IPR036250">
    <property type="entry name" value="AcylCo_DH-like_C"/>
</dbReference>
<reference evidence="8 9" key="1">
    <citation type="submission" date="2023-12" db="EMBL/GenBank/DDBJ databases">
        <title>Blastococcus brunescens sp. nov., an actonobacterium isolated from sandstone collected in sahara desert.</title>
        <authorList>
            <person name="Gtari M."/>
            <person name="Ghodhbane F."/>
        </authorList>
    </citation>
    <scope>NUCLEOTIDE SEQUENCE [LARGE SCALE GENOMIC DNA]</scope>
    <source>
        <strain evidence="8 9">BMG 8361</strain>
    </source>
</reference>
<dbReference type="EMBL" id="CP141261">
    <property type="protein sequence ID" value="WRL67267.1"/>
    <property type="molecule type" value="Genomic_DNA"/>
</dbReference>
<evidence type="ECO:0000259" key="6">
    <source>
        <dbReference type="Pfam" id="PF00441"/>
    </source>
</evidence>
<evidence type="ECO:0000259" key="7">
    <source>
        <dbReference type="Pfam" id="PF02770"/>
    </source>
</evidence>
<protein>
    <submittedName>
        <fullName evidence="8">Acyl-CoA dehydrogenase</fullName>
    </submittedName>
</protein>
<keyword evidence="3 5" id="KW-0274">FAD</keyword>
<organism evidence="8 9">
    <name type="scientific">Blastococcus brunescens</name>
    <dbReference type="NCBI Taxonomy" id="1564165"/>
    <lineage>
        <taxon>Bacteria</taxon>
        <taxon>Bacillati</taxon>
        <taxon>Actinomycetota</taxon>
        <taxon>Actinomycetes</taxon>
        <taxon>Geodermatophilales</taxon>
        <taxon>Geodermatophilaceae</taxon>
        <taxon>Blastococcus</taxon>
    </lineage>
</organism>
<feature type="domain" description="Acyl-CoA dehydrogenase/oxidase C-terminal" evidence="6">
    <location>
        <begin position="98"/>
        <end position="242"/>
    </location>
</feature>
<dbReference type="SUPFAM" id="SSF47203">
    <property type="entry name" value="Acyl-CoA dehydrogenase C-terminal domain-like"/>
    <property type="match status" value="1"/>
</dbReference>
<dbReference type="RefSeq" id="WP_324278574.1">
    <property type="nucleotide sequence ID" value="NZ_CP141261.1"/>
</dbReference>
<dbReference type="Gene3D" id="1.20.140.10">
    <property type="entry name" value="Butyryl-CoA Dehydrogenase, subunit A, domain 3"/>
    <property type="match status" value="1"/>
</dbReference>
<dbReference type="SUPFAM" id="SSF56645">
    <property type="entry name" value="Acyl-CoA dehydrogenase NM domain-like"/>
    <property type="match status" value="1"/>
</dbReference>
<comment type="similarity">
    <text evidence="1 5">Belongs to the acyl-CoA dehydrogenase family.</text>
</comment>
<evidence type="ECO:0000313" key="9">
    <source>
        <dbReference type="Proteomes" id="UP001324287"/>
    </source>
</evidence>
<keyword evidence="2 5" id="KW-0285">Flavoprotein</keyword>
<comment type="cofactor">
    <cofactor evidence="5">
        <name>FAD</name>
        <dbReference type="ChEBI" id="CHEBI:57692"/>
    </cofactor>
</comment>